<dbReference type="EMBL" id="BLXT01006069">
    <property type="protein sequence ID" value="GFO28660.1"/>
    <property type="molecule type" value="Genomic_DNA"/>
</dbReference>
<evidence type="ECO:0000313" key="2">
    <source>
        <dbReference type="EMBL" id="GFO28660.1"/>
    </source>
</evidence>
<accession>A0AAV4C7H4</accession>
<dbReference type="AlphaFoldDB" id="A0AAV4C7H4"/>
<name>A0AAV4C7H4_9GAST</name>
<proteinExistence type="predicted"/>
<feature type="compositionally biased region" description="Polar residues" evidence="1">
    <location>
        <begin position="319"/>
        <end position="335"/>
    </location>
</feature>
<comment type="caution">
    <text evidence="2">The sequence shown here is derived from an EMBL/GenBank/DDBJ whole genome shotgun (WGS) entry which is preliminary data.</text>
</comment>
<evidence type="ECO:0000256" key="1">
    <source>
        <dbReference type="SAM" id="MobiDB-lite"/>
    </source>
</evidence>
<dbReference type="Proteomes" id="UP000735302">
    <property type="component" value="Unassembled WGS sequence"/>
</dbReference>
<evidence type="ECO:0000313" key="3">
    <source>
        <dbReference type="Proteomes" id="UP000735302"/>
    </source>
</evidence>
<feature type="region of interest" description="Disordered" evidence="1">
    <location>
        <begin position="299"/>
        <end position="347"/>
    </location>
</feature>
<sequence>MEEHKLANLADIVYQTCLATFGAKQHKIQVSLSQGRYMWPDDRVLQERAVAICDAKGLLVQSKHSLPCCIPDKRFLHEASSKINQVQASIFQESIEQGSDHAIERYQAKMLPQPPWIDISKWSSAQPEDNGYWDASLSNDTGETSSTNYGLCIKDTSSNQTAEQGRITESNDRAVNPNGYDNVKLCTDYFMFNELFETHYSRPAFKSDGTGMQRYGFENTFFEQYSRAFIDQAGLKNQSHFQAAVAGQDTDFQSSVATSVSGKNFTVKINEFTESNRASNATLGTNGASFALSDGNASNCNPWSVGDKPTEEEAEYQELVSNLSQGYKTPSQSDDCQPPVEKKPRFN</sequence>
<protein>
    <submittedName>
        <fullName evidence="2">Uncharacterized protein</fullName>
    </submittedName>
</protein>
<reference evidence="2 3" key="1">
    <citation type="journal article" date="2021" name="Elife">
        <title>Chloroplast acquisition without the gene transfer in kleptoplastic sea slugs, Plakobranchus ocellatus.</title>
        <authorList>
            <person name="Maeda T."/>
            <person name="Takahashi S."/>
            <person name="Yoshida T."/>
            <person name="Shimamura S."/>
            <person name="Takaki Y."/>
            <person name="Nagai Y."/>
            <person name="Toyoda A."/>
            <person name="Suzuki Y."/>
            <person name="Arimoto A."/>
            <person name="Ishii H."/>
            <person name="Satoh N."/>
            <person name="Nishiyama T."/>
            <person name="Hasebe M."/>
            <person name="Maruyama T."/>
            <person name="Minagawa J."/>
            <person name="Obokata J."/>
            <person name="Shigenobu S."/>
        </authorList>
    </citation>
    <scope>NUCLEOTIDE SEQUENCE [LARGE SCALE GENOMIC DNA]</scope>
</reference>
<organism evidence="2 3">
    <name type="scientific">Plakobranchus ocellatus</name>
    <dbReference type="NCBI Taxonomy" id="259542"/>
    <lineage>
        <taxon>Eukaryota</taxon>
        <taxon>Metazoa</taxon>
        <taxon>Spiralia</taxon>
        <taxon>Lophotrochozoa</taxon>
        <taxon>Mollusca</taxon>
        <taxon>Gastropoda</taxon>
        <taxon>Heterobranchia</taxon>
        <taxon>Euthyneura</taxon>
        <taxon>Panpulmonata</taxon>
        <taxon>Sacoglossa</taxon>
        <taxon>Placobranchoidea</taxon>
        <taxon>Plakobranchidae</taxon>
        <taxon>Plakobranchus</taxon>
    </lineage>
</organism>
<keyword evidence="3" id="KW-1185">Reference proteome</keyword>
<gene>
    <name evidence="2" type="ORF">PoB_005516500</name>
</gene>